<organism evidence="3 4">
    <name type="scientific">Rhodanobacter denitrificans</name>
    <dbReference type="NCBI Taxonomy" id="666685"/>
    <lineage>
        <taxon>Bacteria</taxon>
        <taxon>Pseudomonadati</taxon>
        <taxon>Pseudomonadota</taxon>
        <taxon>Gammaproteobacteria</taxon>
        <taxon>Lysobacterales</taxon>
        <taxon>Rhodanobacteraceae</taxon>
        <taxon>Rhodanobacter</taxon>
    </lineage>
</organism>
<accession>A0A2W5K569</accession>
<evidence type="ECO:0000313" key="3">
    <source>
        <dbReference type="EMBL" id="PZQ10704.1"/>
    </source>
</evidence>
<sequence length="217" mass="22979">MHAIKSLVLALALTGIAAPVLAQDAAEPAQGPVSGGAPDALLRFDEAGYFAVYELGLAHGYWTAEATRGDGVRVDLVLDAATGTLWATGGSGADAPLTAAVVRDRLAAAGYRDIRDLELDDGFWEAEARNAAGRRVELIVHAWTGEVVHERVEGGPVAGALTAAQIIERLTAAGYRNIRDLEFDDGVWEADAINPAGVRVELWIDPVTGEVLREERD</sequence>
<dbReference type="AlphaFoldDB" id="A0A2W5K569"/>
<feature type="domain" description="PepSY" evidence="2">
    <location>
        <begin position="156"/>
        <end position="215"/>
    </location>
</feature>
<evidence type="ECO:0000313" key="4">
    <source>
        <dbReference type="Proteomes" id="UP000249046"/>
    </source>
</evidence>
<reference evidence="3 4" key="1">
    <citation type="submission" date="2017-08" db="EMBL/GenBank/DDBJ databases">
        <title>Infants hospitalized years apart are colonized by the same room-sourced microbial strains.</title>
        <authorList>
            <person name="Brooks B."/>
            <person name="Olm M.R."/>
            <person name="Firek B.A."/>
            <person name="Baker R."/>
            <person name="Thomas B.C."/>
            <person name="Morowitz M.J."/>
            <person name="Banfield J.F."/>
        </authorList>
    </citation>
    <scope>NUCLEOTIDE SEQUENCE [LARGE SCALE GENOMIC DNA]</scope>
    <source>
        <strain evidence="3">S2_005_003_R2_42</strain>
    </source>
</reference>
<gene>
    <name evidence="3" type="ORF">DI564_15390</name>
</gene>
<dbReference type="InterPro" id="IPR025711">
    <property type="entry name" value="PepSY"/>
</dbReference>
<feature type="domain" description="PepSY" evidence="2">
    <location>
        <begin position="101"/>
        <end position="150"/>
    </location>
</feature>
<feature type="signal peptide" evidence="1">
    <location>
        <begin position="1"/>
        <end position="22"/>
    </location>
</feature>
<dbReference type="EMBL" id="QFPO01000019">
    <property type="protein sequence ID" value="PZQ10704.1"/>
    <property type="molecule type" value="Genomic_DNA"/>
</dbReference>
<keyword evidence="1" id="KW-0732">Signal</keyword>
<proteinExistence type="predicted"/>
<comment type="caution">
    <text evidence="3">The sequence shown here is derived from an EMBL/GenBank/DDBJ whole genome shotgun (WGS) entry which is preliminary data.</text>
</comment>
<protein>
    <recommendedName>
        <fullName evidence="2">PepSY domain-containing protein</fullName>
    </recommendedName>
</protein>
<evidence type="ECO:0000256" key="1">
    <source>
        <dbReference type="SAM" id="SignalP"/>
    </source>
</evidence>
<dbReference type="Proteomes" id="UP000249046">
    <property type="component" value="Unassembled WGS sequence"/>
</dbReference>
<name>A0A2W5K569_9GAMM</name>
<evidence type="ECO:0000259" key="2">
    <source>
        <dbReference type="Pfam" id="PF13670"/>
    </source>
</evidence>
<dbReference type="Pfam" id="PF13670">
    <property type="entry name" value="PepSY_2"/>
    <property type="match status" value="2"/>
</dbReference>
<feature type="chain" id="PRO_5016041346" description="PepSY domain-containing protein" evidence="1">
    <location>
        <begin position="23"/>
        <end position="217"/>
    </location>
</feature>